<accession>A0A9E7SY54</accession>
<evidence type="ECO:0000256" key="1">
    <source>
        <dbReference type="SAM" id="MobiDB-lite"/>
    </source>
</evidence>
<gene>
    <name evidence="2" type="primary">21</name>
    <name evidence="2" type="ORF">SEA_SAMPSON_21</name>
</gene>
<dbReference type="EMBL" id="ON456337">
    <property type="protein sequence ID" value="UTN91761.1"/>
    <property type="molecule type" value="Genomic_DNA"/>
</dbReference>
<evidence type="ECO:0000313" key="3">
    <source>
        <dbReference type="Proteomes" id="UP001058762"/>
    </source>
</evidence>
<dbReference type="NCBIfam" id="NF033847">
    <property type="entry name" value="MCP_Sipho"/>
    <property type="match status" value="1"/>
</dbReference>
<dbReference type="Proteomes" id="UP001058762">
    <property type="component" value="Segment"/>
</dbReference>
<feature type="compositionally biased region" description="Basic and acidic residues" evidence="1">
    <location>
        <begin position="140"/>
        <end position="160"/>
    </location>
</feature>
<protein>
    <submittedName>
        <fullName evidence="2">Major capsid hexamer protein</fullName>
    </submittedName>
</protein>
<evidence type="ECO:0000313" key="2">
    <source>
        <dbReference type="EMBL" id="UTN91761.1"/>
    </source>
</evidence>
<keyword evidence="3" id="KW-1185">Reference proteome</keyword>
<proteinExistence type="predicted"/>
<feature type="region of interest" description="Disordered" evidence="1">
    <location>
        <begin position="86"/>
        <end position="163"/>
    </location>
</feature>
<name>A0A9E7SY54_9CAUD</name>
<organism evidence="2 3">
    <name type="scientific">Gordonia Phage Sampson</name>
    <dbReference type="NCBI Taxonomy" id="2951393"/>
    <lineage>
        <taxon>Viruses</taxon>
        <taxon>Duplodnaviria</taxon>
        <taxon>Heunggongvirae</taxon>
        <taxon>Uroviricota</taxon>
        <taxon>Caudoviricetes</taxon>
        <taxon>Stackebrandtviridae</taxon>
        <taxon>Schenleyvirinae</taxon>
        <taxon>Zitchvirus</taxon>
        <taxon>Zitchvirus sampson</taxon>
    </lineage>
</organism>
<reference evidence="2 3" key="1">
    <citation type="submission" date="2022-05" db="EMBL/GenBank/DDBJ databases">
        <authorList>
            <person name="McPherson G."/>
            <person name="Aboshahba S."/>
            <person name="Velasquez R.J."/>
            <person name="Khalil K.J."/>
            <person name="Slawienski A."/>
            <person name="Mohn C.E."/>
            <person name="McDevitt M.R."/>
            <person name="Ramamoorthy Y."/>
            <person name="Booton G."/>
            <person name="Daniels C.J."/>
            <person name="Ball S.L."/>
            <person name="Garlena R.A."/>
            <person name="Russell D.A."/>
            <person name="Jacobs-Sera D."/>
            <person name="Hatfull G.F."/>
        </authorList>
    </citation>
    <scope>NUCLEOTIDE SEQUENCE [LARGE SCALE GENOMIC DNA]</scope>
</reference>
<sequence length="640" mass="68559">MDKLTLEKIVEAAQVGADGNPVEGEARKNAILEAFGEADRDTVDAVLNEAIDKYKDLRAVENPTDDDILGLEVLVDVMETTGQKREEFAQADAAREARLAELSERGSRIAETTEPAGEPKETGDPAKATDTGDPAVTTDAPKDAPKDDDPDKGGDSKAAADTDAGAELVTAAGAKRSAKFSVGDVPKRKQDAPIIPADTTTTSDRAPVQMLAASGVRGFEHGQELPDVQTLAAAAVSRIQHLPVKGISGQAKADIASLRIQYPDELRADPRSNDDTLLVASAVDESRLEGGSITASGGWCAPSETLYDIPGSLTDSTAGMLDLPEVQMRRAGLRFRRQVDFGQIYSGGMAARVMTETMAESADPADYTKDFYRVDCPDEFDEVRADAVYTGATAGIMQNHAYPEEVEAQISELIAAHAHKVNAITIARAENYLKALNTVDLSTTFGPSSVGAQLNGIGWVITNERYRYRAGDSLRMNVVLPEWDKETLKADYALRTGIENALDVTDEMVDAWFARRNCKLQWVYDWQDALIGDPNAAGGAVAPGTGVGQTATPTAYPTKVRALVYPDGTLVRGRGDLINLEAIYDSRLLETNDFLRLFMEEWLAVAHRAYRGSVVTLPVAVNGATGAARNLDGNGKIIAA</sequence>
<dbReference type="InterPro" id="IPR047790">
    <property type="entry name" value="MCP_Sipho"/>
</dbReference>
<feature type="compositionally biased region" description="Basic and acidic residues" evidence="1">
    <location>
        <begin position="86"/>
        <end position="108"/>
    </location>
</feature>